<gene>
    <name evidence="1" type="ORF">STRAU_4270</name>
</gene>
<sequence>MAEEPVRPVSVEQGPGEVADDLRFGTDHFIGGQEHTFLLAAMPS</sequence>
<name>S3ZHS8_9ACTN</name>
<dbReference type="RefSeq" id="WP_016642397.1">
    <property type="nucleotide sequence ID" value="NZ_AOPZ01000217.1"/>
</dbReference>
<evidence type="ECO:0000313" key="2">
    <source>
        <dbReference type="Proteomes" id="UP000014629"/>
    </source>
</evidence>
<accession>S3ZHS8</accession>
<dbReference type="EMBL" id="AOPZ01000217">
    <property type="protein sequence ID" value="EPH42683.1"/>
    <property type="molecule type" value="Genomic_DNA"/>
</dbReference>
<dbReference type="AlphaFoldDB" id="S3ZHS8"/>
<organism evidence="1 2">
    <name type="scientific">Streptomyces aurantiacus JA 4570</name>
    <dbReference type="NCBI Taxonomy" id="1286094"/>
    <lineage>
        <taxon>Bacteria</taxon>
        <taxon>Bacillati</taxon>
        <taxon>Actinomycetota</taxon>
        <taxon>Actinomycetes</taxon>
        <taxon>Kitasatosporales</taxon>
        <taxon>Streptomycetaceae</taxon>
        <taxon>Streptomyces</taxon>
        <taxon>Streptomyces aurantiacus group</taxon>
    </lineage>
</organism>
<dbReference type="Proteomes" id="UP000014629">
    <property type="component" value="Unassembled WGS sequence"/>
</dbReference>
<proteinExistence type="predicted"/>
<evidence type="ECO:0000313" key="1">
    <source>
        <dbReference type="EMBL" id="EPH42683.1"/>
    </source>
</evidence>
<reference evidence="1 2" key="1">
    <citation type="submission" date="2013-02" db="EMBL/GenBank/DDBJ databases">
        <title>Draft Genome Sequence of Streptomyces aurantiacus, Which Produces Setomimycin.</title>
        <authorList>
            <person name="Gruening B.A."/>
            <person name="Praeg A."/>
            <person name="Erxleben A."/>
            <person name="Guenther S."/>
            <person name="Mueller M."/>
        </authorList>
    </citation>
    <scope>NUCLEOTIDE SEQUENCE [LARGE SCALE GENOMIC DNA]</scope>
    <source>
        <strain evidence="1 2">JA 4570</strain>
    </source>
</reference>
<comment type="caution">
    <text evidence="1">The sequence shown here is derived from an EMBL/GenBank/DDBJ whole genome shotgun (WGS) entry which is preliminary data.</text>
</comment>
<keyword evidence="2" id="KW-1185">Reference proteome</keyword>
<protein>
    <submittedName>
        <fullName evidence="1">Uncharacterized protein</fullName>
    </submittedName>
</protein>